<reference evidence="5" key="1">
    <citation type="submission" date="2022-07" db="EMBL/GenBank/DDBJ databases">
        <title>Alkalimarinus sp. nov., isolated from gut of a Alitta virens.</title>
        <authorList>
            <person name="Yang A.I."/>
            <person name="Shin N.-R."/>
        </authorList>
    </citation>
    <scope>NUCLEOTIDE SEQUENCE</scope>
    <source>
        <strain evidence="5">FA028</strain>
    </source>
</reference>
<accession>A0A9E8HJ32</accession>
<dbReference type="SFLD" id="SFLDF00044">
    <property type="entry name" value="enolase-phosphatase"/>
    <property type="match status" value="1"/>
</dbReference>
<comment type="subunit">
    <text evidence="4">Monomer.</text>
</comment>
<comment type="similarity">
    <text evidence="4">Belongs to the HAD-like hydrolase superfamily. MasA/MtnC family.</text>
</comment>
<dbReference type="GO" id="GO:0043715">
    <property type="term" value="F:2,3-diketo-5-methylthiopentyl-1-phosphate enolase activity"/>
    <property type="evidence" value="ECO:0007669"/>
    <property type="project" value="UniProtKB-UniRule"/>
</dbReference>
<dbReference type="InterPro" id="IPR006439">
    <property type="entry name" value="HAD-SF_hydro_IA"/>
</dbReference>
<dbReference type="EC" id="3.1.3.77" evidence="4"/>
<dbReference type="Proteomes" id="UP001164472">
    <property type="component" value="Chromosome"/>
</dbReference>
<dbReference type="PANTHER" id="PTHR20371:SF1">
    <property type="entry name" value="ENOLASE-PHOSPHATASE E1"/>
    <property type="match status" value="1"/>
</dbReference>
<gene>
    <name evidence="4 5" type="primary">mtnC</name>
    <name evidence="5" type="ORF">NNL22_03115</name>
</gene>
<keyword evidence="4" id="KW-0479">Metal-binding</keyword>
<evidence type="ECO:0000256" key="1">
    <source>
        <dbReference type="ARBA" id="ARBA00022605"/>
    </source>
</evidence>
<keyword evidence="6" id="KW-1185">Reference proteome</keyword>
<comment type="catalytic activity">
    <reaction evidence="4">
        <text>5-methylsulfanyl-2,3-dioxopentyl phosphate + H2O = 1,2-dihydroxy-5-(methylsulfanyl)pent-1-en-3-one + phosphate</text>
        <dbReference type="Rhea" id="RHEA:21700"/>
        <dbReference type="ChEBI" id="CHEBI:15377"/>
        <dbReference type="ChEBI" id="CHEBI:43474"/>
        <dbReference type="ChEBI" id="CHEBI:49252"/>
        <dbReference type="ChEBI" id="CHEBI:58828"/>
        <dbReference type="EC" id="3.1.3.77"/>
    </reaction>
</comment>
<dbReference type="CDD" id="cd01629">
    <property type="entry name" value="HAD_EP"/>
    <property type="match status" value="1"/>
</dbReference>
<evidence type="ECO:0000256" key="4">
    <source>
        <dbReference type="HAMAP-Rule" id="MF_01681"/>
    </source>
</evidence>
<keyword evidence="2 4" id="KW-0378">Hydrolase</keyword>
<evidence type="ECO:0000313" key="5">
    <source>
        <dbReference type="EMBL" id="UZW75600.1"/>
    </source>
</evidence>
<dbReference type="FunFam" id="3.40.50.1000:FF:000079">
    <property type="entry name" value="Enolase-phosphatase E1"/>
    <property type="match status" value="1"/>
</dbReference>
<keyword evidence="4" id="KW-0460">Magnesium</keyword>
<dbReference type="InterPro" id="IPR023943">
    <property type="entry name" value="Enolase-ppase_E1"/>
</dbReference>
<proteinExistence type="inferred from homology"/>
<dbReference type="AlphaFoldDB" id="A0A9E8HJ32"/>
<evidence type="ECO:0000313" key="6">
    <source>
        <dbReference type="Proteomes" id="UP001164472"/>
    </source>
</evidence>
<comment type="pathway">
    <text evidence="4">Amino-acid biosynthesis; L-methionine biosynthesis via salvage pathway; L-methionine from S-methyl-5-thio-alpha-D-ribose 1-phosphate: step 3/6.</text>
</comment>
<dbReference type="SFLD" id="SFLDG01133">
    <property type="entry name" value="C1.5.4:_Enolase-phosphatase_Li"/>
    <property type="match status" value="1"/>
</dbReference>
<dbReference type="InterPro" id="IPR023214">
    <property type="entry name" value="HAD_sf"/>
</dbReference>
<keyword evidence="3 4" id="KW-0486">Methionine biosynthesis</keyword>
<dbReference type="GO" id="GO:0043716">
    <property type="term" value="F:2-hydroxy-3-keto-5-methylthiopentenyl-1-phosphate phosphatase activity"/>
    <property type="evidence" value="ECO:0007669"/>
    <property type="project" value="UniProtKB-UniRule"/>
</dbReference>
<dbReference type="Pfam" id="PF00702">
    <property type="entry name" value="Hydrolase"/>
    <property type="match status" value="1"/>
</dbReference>
<dbReference type="GO" id="GO:0043874">
    <property type="term" value="F:acireductone synthase activity"/>
    <property type="evidence" value="ECO:0007669"/>
    <property type="project" value="UniProtKB-EC"/>
</dbReference>
<dbReference type="HAMAP" id="MF_01681">
    <property type="entry name" value="Salvage_MtnC"/>
    <property type="match status" value="1"/>
</dbReference>
<dbReference type="SFLD" id="SFLDG01129">
    <property type="entry name" value="C1.5:_HAD__Beta-PGM__Phosphata"/>
    <property type="match status" value="1"/>
</dbReference>
<dbReference type="GO" id="GO:0019509">
    <property type="term" value="P:L-methionine salvage from methylthioadenosine"/>
    <property type="evidence" value="ECO:0007669"/>
    <property type="project" value="UniProtKB-UniRule"/>
</dbReference>
<dbReference type="Gene3D" id="3.40.50.1000">
    <property type="entry name" value="HAD superfamily/HAD-like"/>
    <property type="match status" value="1"/>
</dbReference>
<dbReference type="Gene3D" id="1.10.720.60">
    <property type="match status" value="1"/>
</dbReference>
<dbReference type="KEGG" id="asem:NNL22_03115"/>
<organism evidence="5 6">
    <name type="scientific">Alkalimarinus sediminis</name>
    <dbReference type="NCBI Taxonomy" id="1632866"/>
    <lineage>
        <taxon>Bacteria</taxon>
        <taxon>Pseudomonadati</taxon>
        <taxon>Pseudomonadota</taxon>
        <taxon>Gammaproteobacteria</taxon>
        <taxon>Alteromonadales</taxon>
        <taxon>Alteromonadaceae</taxon>
        <taxon>Alkalimarinus</taxon>
    </lineage>
</organism>
<comment type="cofactor">
    <cofactor evidence="4">
        <name>Mg(2+)</name>
        <dbReference type="ChEBI" id="CHEBI:18420"/>
    </cofactor>
    <text evidence="4">Binds 1 Mg(2+) ion per subunit.</text>
</comment>
<dbReference type="PANTHER" id="PTHR20371">
    <property type="entry name" value="ENOLASE-PHOSPHATASE E1"/>
    <property type="match status" value="1"/>
</dbReference>
<protein>
    <recommendedName>
        <fullName evidence="4">Enolase-phosphatase E1</fullName>
        <ecNumber evidence="4">3.1.3.77</ecNumber>
    </recommendedName>
    <alternativeName>
        <fullName evidence="4">2,3-diketo-5-methylthio-1-phosphopentane phosphatase</fullName>
    </alternativeName>
</protein>
<dbReference type="SUPFAM" id="SSF56784">
    <property type="entry name" value="HAD-like"/>
    <property type="match status" value="1"/>
</dbReference>
<dbReference type="EMBL" id="CP101527">
    <property type="protein sequence ID" value="UZW75600.1"/>
    <property type="molecule type" value="Genomic_DNA"/>
</dbReference>
<dbReference type="PRINTS" id="PR00413">
    <property type="entry name" value="HADHALOGNASE"/>
</dbReference>
<comment type="function">
    <text evidence="4">Bifunctional enzyme that catalyzes the enolization of 2,3-diketo-5-methylthiopentyl-1-phosphate (DK-MTP-1-P) into the intermediate 2-hydroxy-3-keto-5-methylthiopentenyl-1-phosphate (HK-MTPenyl-1-P), which is then dephosphorylated to form the acireductone 1,2-dihydroxy-3-keto-5-methylthiopentene (DHK-MTPene).</text>
</comment>
<evidence type="ECO:0000256" key="2">
    <source>
        <dbReference type="ARBA" id="ARBA00022801"/>
    </source>
</evidence>
<dbReference type="NCBIfam" id="TIGR01691">
    <property type="entry name" value="enolase-ppase"/>
    <property type="match status" value="1"/>
</dbReference>
<dbReference type="GO" id="GO:0000287">
    <property type="term" value="F:magnesium ion binding"/>
    <property type="evidence" value="ECO:0007669"/>
    <property type="project" value="UniProtKB-UniRule"/>
</dbReference>
<evidence type="ECO:0000256" key="3">
    <source>
        <dbReference type="ARBA" id="ARBA00023167"/>
    </source>
</evidence>
<name>A0A9E8HJ32_9ALTE</name>
<dbReference type="SFLD" id="SFLDS00003">
    <property type="entry name" value="Haloacid_Dehalogenase"/>
    <property type="match status" value="1"/>
</dbReference>
<sequence>MIKAIVTDIEGTTSSISFVHDVLFPYAKQHMADFVRQADQLNDIEQQETDLQLDEVARLAEIPRDDIEGLIQQLINWIEEDKKITPLKALQGMIWRQGYQQGDFVGHVYKDAADYLKRWHDQGIDLYVYSSGSVSAQKLIFGYTDFGDLTPLFKGYFDTQIGGKREVESYRHIIDKIGLKGEEILFLSDIEQELEAASQASMKTCWLIRKNDSKMSIHEAAKRYLVARDFSEIVV</sequence>
<dbReference type="NCBIfam" id="TIGR01549">
    <property type="entry name" value="HAD-SF-IA-v1"/>
    <property type="match status" value="1"/>
</dbReference>
<dbReference type="RefSeq" id="WP_251810575.1">
    <property type="nucleotide sequence ID" value="NZ_CP101527.1"/>
</dbReference>
<keyword evidence="1 4" id="KW-0028">Amino-acid biosynthesis</keyword>
<dbReference type="InterPro" id="IPR036412">
    <property type="entry name" value="HAD-like_sf"/>
</dbReference>
<comment type="pathway">
    <text evidence="4">Amino-acid biosynthesis; L-methionine biosynthesis via salvage pathway; L-methionine from S-methyl-5-thio-alpha-D-ribose 1-phosphate: step 4/6.</text>
</comment>